<proteinExistence type="predicted"/>
<dbReference type="EMBL" id="JAAZSR010000124">
    <property type="protein sequence ID" value="NKX50761.1"/>
    <property type="molecule type" value="Genomic_DNA"/>
</dbReference>
<organism evidence="1 2">
    <name type="scientific">Arthrobacter deserti</name>
    <dbReference type="NCBI Taxonomy" id="1742687"/>
    <lineage>
        <taxon>Bacteria</taxon>
        <taxon>Bacillati</taxon>
        <taxon>Actinomycetota</taxon>
        <taxon>Actinomycetes</taxon>
        <taxon>Micrococcales</taxon>
        <taxon>Micrococcaceae</taxon>
        <taxon>Arthrobacter</taxon>
    </lineage>
</organism>
<evidence type="ECO:0000313" key="2">
    <source>
        <dbReference type="Proteomes" id="UP000523795"/>
    </source>
</evidence>
<protein>
    <submittedName>
        <fullName evidence="1">Polyketide cyclase</fullName>
    </submittedName>
</protein>
<reference evidence="1 2" key="1">
    <citation type="submission" date="2020-04" db="EMBL/GenBank/DDBJ databases">
        <authorList>
            <person name="Liu S."/>
        </authorList>
    </citation>
    <scope>NUCLEOTIDE SEQUENCE [LARGE SCALE GENOMIC DNA]</scope>
    <source>
        <strain evidence="1 2">CGMCC 1.15091</strain>
    </source>
</reference>
<evidence type="ECO:0000313" key="1">
    <source>
        <dbReference type="EMBL" id="NKX50761.1"/>
    </source>
</evidence>
<dbReference type="SUPFAM" id="SSF55961">
    <property type="entry name" value="Bet v1-like"/>
    <property type="match status" value="1"/>
</dbReference>
<comment type="caution">
    <text evidence="1">The sequence shown here is derived from an EMBL/GenBank/DDBJ whole genome shotgun (WGS) entry which is preliminary data.</text>
</comment>
<keyword evidence="2" id="KW-1185">Reference proteome</keyword>
<name>A0ABX1JNU8_9MICC</name>
<dbReference type="InterPro" id="IPR023393">
    <property type="entry name" value="START-like_dom_sf"/>
</dbReference>
<sequence length="193" mass="20906">MEARPRGPEYEFLSVWRVAGTVPEVLAVLADVPALPGWWPAVYLRAGLLDPGGPGGAGEKAELLTTGWLPYTLRWTMTVTGPDRGSGYGLRAEGDLAGTGRWSFEQDGPEVVASFSWQVTAGKPLLRRMSWLLRPAFAANHRWAMARGQESLALELRRRRAPDAAARARVPAPPGPTFGTLLRLCGKLPQPGP</sequence>
<dbReference type="Gene3D" id="3.30.530.20">
    <property type="match status" value="1"/>
</dbReference>
<dbReference type="Proteomes" id="UP000523795">
    <property type="component" value="Unassembled WGS sequence"/>
</dbReference>
<gene>
    <name evidence="1" type="ORF">HER39_09325</name>
</gene>
<accession>A0ABX1JNU8</accession>